<gene>
    <name evidence="1" type="ORF">CQA53_07010</name>
</gene>
<dbReference type="OrthoDB" id="9808773at2"/>
<comment type="caution">
    <text evidence="1">The sequence shown here is derived from an EMBL/GenBank/DDBJ whole genome shotgun (WGS) entry which is preliminary data.</text>
</comment>
<dbReference type="AlphaFoldDB" id="A0A3D8IJZ3"/>
<dbReference type="SUPFAM" id="SSF53335">
    <property type="entry name" value="S-adenosyl-L-methionine-dependent methyltransferases"/>
    <property type="match status" value="1"/>
</dbReference>
<dbReference type="Gene3D" id="3.40.50.150">
    <property type="entry name" value="Vaccinia Virus protein VP39"/>
    <property type="match status" value="1"/>
</dbReference>
<sequence>MLALCYPEKHFYLLEPKAKKVAFLESVRLALRMDNIEIIKGFSYNICNIKADLITSRAVCESLVLIQGSKHLLLNGGYYLFFKGANTYTESTLLKNFQCQTFSFPQRTFIYARDKS</sequence>
<organism evidence="1 2">
    <name type="scientific">Helicobacter didelphidarum</name>
    <dbReference type="NCBI Taxonomy" id="2040648"/>
    <lineage>
        <taxon>Bacteria</taxon>
        <taxon>Pseudomonadati</taxon>
        <taxon>Campylobacterota</taxon>
        <taxon>Epsilonproteobacteria</taxon>
        <taxon>Campylobacterales</taxon>
        <taxon>Helicobacteraceae</taxon>
        <taxon>Helicobacter</taxon>
    </lineage>
</organism>
<dbReference type="Proteomes" id="UP000256379">
    <property type="component" value="Unassembled WGS sequence"/>
</dbReference>
<dbReference type="EMBL" id="NXLQ01000015">
    <property type="protein sequence ID" value="RDU64984.1"/>
    <property type="molecule type" value="Genomic_DNA"/>
</dbReference>
<dbReference type="GO" id="GO:0005737">
    <property type="term" value="C:cytoplasm"/>
    <property type="evidence" value="ECO:0007669"/>
    <property type="project" value="InterPro"/>
</dbReference>
<dbReference type="GO" id="GO:0008649">
    <property type="term" value="F:rRNA methyltransferase activity"/>
    <property type="evidence" value="ECO:0007669"/>
    <property type="project" value="InterPro"/>
</dbReference>
<proteinExistence type="predicted"/>
<evidence type="ECO:0000313" key="2">
    <source>
        <dbReference type="Proteomes" id="UP000256379"/>
    </source>
</evidence>
<dbReference type="Pfam" id="PF02527">
    <property type="entry name" value="GidB"/>
    <property type="match status" value="1"/>
</dbReference>
<protein>
    <recommendedName>
        <fullName evidence="3">16S rRNA (Guanine(527)-N(7))-methyltransferase RsmG</fullName>
    </recommendedName>
</protein>
<name>A0A3D8IJZ3_9HELI</name>
<accession>A0A3D8IJZ3</accession>
<dbReference type="InterPro" id="IPR029063">
    <property type="entry name" value="SAM-dependent_MTases_sf"/>
</dbReference>
<dbReference type="InterPro" id="IPR003682">
    <property type="entry name" value="rRNA_ssu_MeTfrase_G"/>
</dbReference>
<reference evidence="1 2" key="1">
    <citation type="submission" date="2018-04" db="EMBL/GenBank/DDBJ databases">
        <title>Novel Campyloabacter and Helicobacter Species and Strains.</title>
        <authorList>
            <person name="Mannion A.J."/>
            <person name="Shen Z."/>
            <person name="Fox J.G."/>
        </authorList>
    </citation>
    <scope>NUCLEOTIDE SEQUENCE [LARGE SCALE GENOMIC DNA]</scope>
    <source>
        <strain evidence="1 2">MIT 17-337</strain>
    </source>
</reference>
<evidence type="ECO:0000313" key="1">
    <source>
        <dbReference type="EMBL" id="RDU64984.1"/>
    </source>
</evidence>
<keyword evidence="2" id="KW-1185">Reference proteome</keyword>
<evidence type="ECO:0008006" key="3">
    <source>
        <dbReference type="Google" id="ProtNLM"/>
    </source>
</evidence>